<reference evidence="1 2" key="1">
    <citation type="journal article" date="2020" name="Phytopathology">
        <title>Genome Sequence Resources of Colletotrichum truncatum, C. plurivorum, C. musicola, and C. sojae: Four Species Pathogenic to Soybean (Glycine max).</title>
        <authorList>
            <person name="Rogerio F."/>
            <person name="Boufleur T.R."/>
            <person name="Ciampi-Guillardi M."/>
            <person name="Sukno S.A."/>
            <person name="Thon M.R."/>
            <person name="Massola Junior N.S."/>
            <person name="Baroncelli R."/>
        </authorList>
    </citation>
    <scope>NUCLEOTIDE SEQUENCE [LARGE SCALE GENOMIC DNA]</scope>
    <source>
        <strain evidence="1 2">CMES1059</strain>
    </source>
</reference>
<keyword evidence="2" id="KW-1185">Reference proteome</keyword>
<proteinExistence type="predicted"/>
<comment type="caution">
    <text evidence="1">The sequence shown here is derived from an EMBL/GenBank/DDBJ whole genome shotgun (WGS) entry which is preliminary data.</text>
</comment>
<evidence type="ECO:0000313" key="1">
    <source>
        <dbReference type="EMBL" id="KAL0929633.1"/>
    </source>
</evidence>
<dbReference type="EMBL" id="VUJX02000016">
    <property type="protein sequence ID" value="KAL0929633.1"/>
    <property type="molecule type" value="Genomic_DNA"/>
</dbReference>
<dbReference type="Proteomes" id="UP000805649">
    <property type="component" value="Unassembled WGS sequence"/>
</dbReference>
<gene>
    <name evidence="1" type="ORF">CTRU02_215532</name>
</gene>
<name>A0ACC3YCQ2_COLTU</name>
<protein>
    <submittedName>
        <fullName evidence="1">Uncharacterized protein</fullName>
    </submittedName>
</protein>
<evidence type="ECO:0000313" key="2">
    <source>
        <dbReference type="Proteomes" id="UP000805649"/>
    </source>
</evidence>
<organism evidence="1 2">
    <name type="scientific">Colletotrichum truncatum</name>
    <name type="common">Anthracnose fungus</name>
    <name type="synonym">Colletotrichum capsici</name>
    <dbReference type="NCBI Taxonomy" id="5467"/>
    <lineage>
        <taxon>Eukaryota</taxon>
        <taxon>Fungi</taxon>
        <taxon>Dikarya</taxon>
        <taxon>Ascomycota</taxon>
        <taxon>Pezizomycotina</taxon>
        <taxon>Sordariomycetes</taxon>
        <taxon>Hypocreomycetidae</taxon>
        <taxon>Glomerellales</taxon>
        <taxon>Glomerellaceae</taxon>
        <taxon>Colletotrichum</taxon>
        <taxon>Colletotrichum truncatum species complex</taxon>
    </lineage>
</organism>
<sequence length="64" mass="7007">MIKMMKGTTRALKIQLQRIDEKLAPLMTNGTESSSSPDTLADLQDERAMTEQCLRIGDAAGDLP</sequence>
<accession>A0ACC3YCQ2</accession>